<protein>
    <submittedName>
        <fullName evidence="1">Uncharacterized protein</fullName>
    </submittedName>
</protein>
<reference evidence="1 2" key="1">
    <citation type="submission" date="2018-01" db="EMBL/GenBank/DDBJ databases">
        <title>Draft genome of the strawberry crown rot pathogen Phytophthora cactorum.</title>
        <authorList>
            <person name="Armitage A.D."/>
            <person name="Lysoe E."/>
            <person name="Nellist C.F."/>
            <person name="Harrison R.J."/>
            <person name="Brurberg M.B."/>
        </authorList>
    </citation>
    <scope>NUCLEOTIDE SEQUENCE [LARGE SCALE GENOMIC DNA]</scope>
    <source>
        <strain evidence="1 2">10300</strain>
    </source>
</reference>
<dbReference type="VEuPathDB" id="FungiDB:PC110_g13800"/>
<evidence type="ECO:0000313" key="2">
    <source>
        <dbReference type="Proteomes" id="UP000251314"/>
    </source>
</evidence>
<sequence>MAVVAAPDCCFQELQSALAQANAQVLATTNLAEKRAVRAMKKRLQDRLYQRKLRAKRGQKIRSLEHDVQTLETKIA</sequence>
<organism evidence="1 2">
    <name type="scientific">Phytophthora cactorum</name>
    <dbReference type="NCBI Taxonomy" id="29920"/>
    <lineage>
        <taxon>Eukaryota</taxon>
        <taxon>Sar</taxon>
        <taxon>Stramenopiles</taxon>
        <taxon>Oomycota</taxon>
        <taxon>Peronosporomycetes</taxon>
        <taxon>Peronosporales</taxon>
        <taxon>Peronosporaceae</taxon>
        <taxon>Phytophthora</taxon>
    </lineage>
</organism>
<feature type="non-terminal residue" evidence="1">
    <location>
        <position position="76"/>
    </location>
</feature>
<proteinExistence type="predicted"/>
<accession>A0A329RYK9</accession>
<comment type="caution">
    <text evidence="1">The sequence shown here is derived from an EMBL/GenBank/DDBJ whole genome shotgun (WGS) entry which is preliminary data.</text>
</comment>
<dbReference type="OrthoDB" id="112083at2759"/>
<dbReference type="AlphaFoldDB" id="A0A329RYK9"/>
<keyword evidence="2" id="KW-1185">Reference proteome</keyword>
<gene>
    <name evidence="1" type="ORF">PC110_g13800</name>
</gene>
<dbReference type="EMBL" id="MJFZ01000404">
    <property type="protein sequence ID" value="RAW29833.1"/>
    <property type="molecule type" value="Genomic_DNA"/>
</dbReference>
<name>A0A329RYK9_9STRA</name>
<dbReference type="Proteomes" id="UP000251314">
    <property type="component" value="Unassembled WGS sequence"/>
</dbReference>
<evidence type="ECO:0000313" key="1">
    <source>
        <dbReference type="EMBL" id="RAW29833.1"/>
    </source>
</evidence>